<keyword evidence="3" id="KW-1185">Reference proteome</keyword>
<evidence type="ECO:0000313" key="3">
    <source>
        <dbReference type="Proteomes" id="UP001595990"/>
    </source>
</evidence>
<feature type="region of interest" description="Disordered" evidence="1">
    <location>
        <begin position="106"/>
        <end position="127"/>
    </location>
</feature>
<organism evidence="2 3">
    <name type="scientific">Streptomyces ehimensis</name>
    <dbReference type="NCBI Taxonomy" id="68195"/>
    <lineage>
        <taxon>Bacteria</taxon>
        <taxon>Bacillati</taxon>
        <taxon>Actinomycetota</taxon>
        <taxon>Actinomycetes</taxon>
        <taxon>Kitasatosporales</taxon>
        <taxon>Streptomycetaceae</taxon>
        <taxon>Streptomyces</taxon>
    </lineage>
</organism>
<comment type="caution">
    <text evidence="2">The sequence shown here is derived from an EMBL/GenBank/DDBJ whole genome shotgun (WGS) entry which is preliminary data.</text>
</comment>
<name>A0ABV9BW54_9ACTN</name>
<protein>
    <submittedName>
        <fullName evidence="2">Uncharacterized protein</fullName>
    </submittedName>
</protein>
<accession>A0ABV9BW54</accession>
<evidence type="ECO:0000256" key="1">
    <source>
        <dbReference type="SAM" id="MobiDB-lite"/>
    </source>
</evidence>
<evidence type="ECO:0000313" key="2">
    <source>
        <dbReference type="EMBL" id="MFC4518247.1"/>
    </source>
</evidence>
<gene>
    <name evidence="2" type="ORF">ACFPEN_35930</name>
</gene>
<dbReference type="EMBL" id="JBHSFS010000039">
    <property type="protein sequence ID" value="MFC4518247.1"/>
    <property type="molecule type" value="Genomic_DNA"/>
</dbReference>
<proteinExistence type="predicted"/>
<dbReference type="InterPro" id="IPR045428">
    <property type="entry name" value="EACC1"/>
</dbReference>
<dbReference type="Proteomes" id="UP001595990">
    <property type="component" value="Unassembled WGS sequence"/>
</dbReference>
<dbReference type="RefSeq" id="WP_417924527.1">
    <property type="nucleotide sequence ID" value="NZ_JBHSFS010000039.1"/>
</dbReference>
<sequence length="127" mass="13792">MELRSLLSWMAAEHELRGRARLIEGAHEPGTLGSFPEILRVTLEPGTVTGLVAVVVAWLRHRRSGSVTCRLTRRNGTSVEVSARRIREMDAGQVRELVVCLAEALESEPAPRESGVPSPAPRSAGES</sequence>
<reference evidence="3" key="1">
    <citation type="journal article" date="2019" name="Int. J. Syst. Evol. Microbiol.">
        <title>The Global Catalogue of Microorganisms (GCM) 10K type strain sequencing project: providing services to taxonomists for standard genome sequencing and annotation.</title>
        <authorList>
            <consortium name="The Broad Institute Genomics Platform"/>
            <consortium name="The Broad Institute Genome Sequencing Center for Infectious Disease"/>
            <person name="Wu L."/>
            <person name="Ma J."/>
        </authorList>
    </citation>
    <scope>NUCLEOTIDE SEQUENCE [LARGE SCALE GENOMIC DNA]</scope>
    <source>
        <strain evidence="3">CECT 8064</strain>
    </source>
</reference>
<dbReference type="Pfam" id="PF19953">
    <property type="entry name" value="EACC1"/>
    <property type="match status" value="1"/>
</dbReference>